<evidence type="ECO:0000259" key="12">
    <source>
        <dbReference type="PROSITE" id="PS50109"/>
    </source>
</evidence>
<evidence type="ECO:0000256" key="3">
    <source>
        <dbReference type="ARBA" id="ARBA00012438"/>
    </source>
</evidence>
<dbReference type="SMART" id="SM00387">
    <property type="entry name" value="HATPase_c"/>
    <property type="match status" value="1"/>
</dbReference>
<dbReference type="SUPFAM" id="SSF158472">
    <property type="entry name" value="HAMP domain-like"/>
    <property type="match status" value="1"/>
</dbReference>
<dbReference type="InterPro" id="IPR036097">
    <property type="entry name" value="HisK_dim/P_sf"/>
</dbReference>
<feature type="transmembrane region" description="Helical" evidence="11">
    <location>
        <begin position="184"/>
        <end position="205"/>
    </location>
</feature>
<dbReference type="RefSeq" id="WP_255189153.1">
    <property type="nucleotide sequence ID" value="NZ_CP113517.1"/>
</dbReference>
<keyword evidence="5" id="KW-0808">Transferase</keyword>
<keyword evidence="7" id="KW-0418">Kinase</keyword>
<dbReference type="SMART" id="SM00304">
    <property type="entry name" value="HAMP"/>
    <property type="match status" value="1"/>
</dbReference>
<organism evidence="14 15">
    <name type="scientific">Methylomonas rapida</name>
    <dbReference type="NCBI Taxonomy" id="2963939"/>
    <lineage>
        <taxon>Bacteria</taxon>
        <taxon>Pseudomonadati</taxon>
        <taxon>Pseudomonadota</taxon>
        <taxon>Gammaproteobacteria</taxon>
        <taxon>Methylococcales</taxon>
        <taxon>Methylococcaceae</taxon>
        <taxon>Methylomonas</taxon>
    </lineage>
</organism>
<dbReference type="PRINTS" id="PR00344">
    <property type="entry name" value="BCTRLSENSOR"/>
</dbReference>
<dbReference type="CDD" id="cd00082">
    <property type="entry name" value="HisKA"/>
    <property type="match status" value="1"/>
</dbReference>
<protein>
    <recommendedName>
        <fullName evidence="3">histidine kinase</fullName>
        <ecNumber evidence="3">2.7.13.3</ecNumber>
    </recommendedName>
</protein>
<dbReference type="CDD" id="cd06225">
    <property type="entry name" value="HAMP"/>
    <property type="match status" value="1"/>
</dbReference>
<dbReference type="PROSITE" id="PS50109">
    <property type="entry name" value="HIS_KIN"/>
    <property type="match status" value="1"/>
</dbReference>
<keyword evidence="6 11" id="KW-0812">Transmembrane</keyword>
<comment type="subcellular location">
    <subcellularLocation>
        <location evidence="2">Membrane</location>
    </subcellularLocation>
</comment>
<evidence type="ECO:0000313" key="14">
    <source>
        <dbReference type="EMBL" id="WAR44165.1"/>
    </source>
</evidence>
<dbReference type="Pfam" id="PF00672">
    <property type="entry name" value="HAMP"/>
    <property type="match status" value="1"/>
</dbReference>
<keyword evidence="10 11" id="KW-0472">Membrane</keyword>
<evidence type="ECO:0000256" key="6">
    <source>
        <dbReference type="ARBA" id="ARBA00022692"/>
    </source>
</evidence>
<gene>
    <name evidence="14" type="ORF">NM686_017580</name>
</gene>
<dbReference type="SUPFAM" id="SSF47384">
    <property type="entry name" value="Homodimeric domain of signal transducing histidine kinase"/>
    <property type="match status" value="1"/>
</dbReference>
<dbReference type="EMBL" id="CP113517">
    <property type="protein sequence ID" value="WAR44165.1"/>
    <property type="molecule type" value="Genomic_DNA"/>
</dbReference>
<evidence type="ECO:0000256" key="2">
    <source>
        <dbReference type="ARBA" id="ARBA00004370"/>
    </source>
</evidence>
<dbReference type="Pfam" id="PF02518">
    <property type="entry name" value="HATPase_c"/>
    <property type="match status" value="1"/>
</dbReference>
<dbReference type="InterPro" id="IPR005467">
    <property type="entry name" value="His_kinase_dom"/>
</dbReference>
<dbReference type="InterPro" id="IPR003594">
    <property type="entry name" value="HATPase_dom"/>
</dbReference>
<feature type="domain" description="Histidine kinase" evidence="12">
    <location>
        <begin position="265"/>
        <end position="481"/>
    </location>
</feature>
<keyword evidence="14" id="KW-0547">Nucleotide-binding</keyword>
<dbReference type="PANTHER" id="PTHR45436:SF5">
    <property type="entry name" value="SENSOR HISTIDINE KINASE TRCS"/>
    <property type="match status" value="1"/>
</dbReference>
<dbReference type="SUPFAM" id="SSF55874">
    <property type="entry name" value="ATPase domain of HSP90 chaperone/DNA topoisomerase II/histidine kinase"/>
    <property type="match status" value="1"/>
</dbReference>
<dbReference type="Gene3D" id="1.10.287.130">
    <property type="match status" value="1"/>
</dbReference>
<sequence>MHKSIRVKLFLTFLLTTLLVVAGMYFFTRWSLDRGFNELVESRQRERVENLIDSLSEHYATHGSWEGLAGNKRLWIKLLLQSDSRRHRQPQAWMTQDLSEPATLWPPDLDAGVYRNRRWVPLEMRAMLLAADRSIIFGRQELLAELTLHPLKADDKIVGFLGLLPGRPDNQLGDLRFMQRQMQAFAWIALLMVTLSAVLALLLAYTLGKPVKRMAAAAKRLAVGDYAIRLPVESRDELGQLARDFNEMAAALEQSEQARRRWVADISHELRTPLAVLRGELEALQDGIRPMNAEAVDSLLTDVLRLNRLTDDLYQLSLSDQGALSYRKILLDPREALKADLAALMPQFQQKRLQVEWRDQCKADVALYADPDRLAQLFRNLLTNSLNYTDSGGRLRVTVFSTGASLLIELADSAPGVAESERAQLFERFYRVEGSRSRHHGGAGLGLAICRNIVAAHNGNISALPSELGGLTIRIELPLQG</sequence>
<keyword evidence="15" id="KW-1185">Reference proteome</keyword>
<dbReference type="GO" id="GO:0005524">
    <property type="term" value="F:ATP binding"/>
    <property type="evidence" value="ECO:0007669"/>
    <property type="project" value="UniProtKB-KW"/>
</dbReference>
<accession>A0ABY7GFX2</accession>
<keyword evidence="9" id="KW-0902">Two-component regulatory system</keyword>
<feature type="transmembrane region" description="Helical" evidence="11">
    <location>
        <begin position="7"/>
        <end position="27"/>
    </location>
</feature>
<dbReference type="InterPro" id="IPR003660">
    <property type="entry name" value="HAMP_dom"/>
</dbReference>
<dbReference type="Gene3D" id="6.10.340.10">
    <property type="match status" value="1"/>
</dbReference>
<keyword evidence="4" id="KW-0597">Phosphoprotein</keyword>
<dbReference type="InterPro" id="IPR004358">
    <property type="entry name" value="Sig_transdc_His_kin-like_C"/>
</dbReference>
<dbReference type="InterPro" id="IPR003661">
    <property type="entry name" value="HisK_dim/P_dom"/>
</dbReference>
<dbReference type="Pfam" id="PF00512">
    <property type="entry name" value="HisKA"/>
    <property type="match status" value="1"/>
</dbReference>
<evidence type="ECO:0000256" key="4">
    <source>
        <dbReference type="ARBA" id="ARBA00022553"/>
    </source>
</evidence>
<evidence type="ECO:0000259" key="13">
    <source>
        <dbReference type="PROSITE" id="PS50885"/>
    </source>
</evidence>
<evidence type="ECO:0000256" key="9">
    <source>
        <dbReference type="ARBA" id="ARBA00023012"/>
    </source>
</evidence>
<evidence type="ECO:0000256" key="1">
    <source>
        <dbReference type="ARBA" id="ARBA00000085"/>
    </source>
</evidence>
<evidence type="ECO:0000256" key="7">
    <source>
        <dbReference type="ARBA" id="ARBA00022777"/>
    </source>
</evidence>
<dbReference type="Proteomes" id="UP001162780">
    <property type="component" value="Chromosome"/>
</dbReference>
<keyword evidence="14" id="KW-0067">ATP-binding</keyword>
<evidence type="ECO:0000313" key="15">
    <source>
        <dbReference type="Proteomes" id="UP001162780"/>
    </source>
</evidence>
<keyword evidence="8 11" id="KW-1133">Transmembrane helix</keyword>
<dbReference type="Gene3D" id="3.30.565.10">
    <property type="entry name" value="Histidine kinase-like ATPase, C-terminal domain"/>
    <property type="match status" value="1"/>
</dbReference>
<dbReference type="EC" id="2.7.13.3" evidence="3"/>
<proteinExistence type="predicted"/>
<dbReference type="PANTHER" id="PTHR45436">
    <property type="entry name" value="SENSOR HISTIDINE KINASE YKOH"/>
    <property type="match status" value="1"/>
</dbReference>
<evidence type="ECO:0000256" key="11">
    <source>
        <dbReference type="SAM" id="Phobius"/>
    </source>
</evidence>
<evidence type="ECO:0000256" key="8">
    <source>
        <dbReference type="ARBA" id="ARBA00022989"/>
    </source>
</evidence>
<dbReference type="PROSITE" id="PS50885">
    <property type="entry name" value="HAMP"/>
    <property type="match status" value="1"/>
</dbReference>
<reference evidence="14" key="1">
    <citation type="submission" date="2022-11" db="EMBL/GenBank/DDBJ databases">
        <title>Methylomonas rapida sp. nov., Carotenoid-Producing Obligate Methanotrophs with High Growth Characteristics and Biotechnological Potential.</title>
        <authorList>
            <person name="Tikhonova E.N."/>
            <person name="Suleimanov R.Z."/>
            <person name="Miroshnikov K."/>
            <person name="Oshkin I.Y."/>
            <person name="Belova S.E."/>
            <person name="Danilova O.V."/>
            <person name="Ashikhmin A."/>
            <person name="Konopkin A."/>
            <person name="But S.Y."/>
            <person name="Khmelenina V.N."/>
            <person name="Kuznetsov N."/>
            <person name="Pimenov N.V."/>
            <person name="Dedysh S.N."/>
        </authorList>
    </citation>
    <scope>NUCLEOTIDE SEQUENCE</scope>
    <source>
        <strain evidence="14">MP1</strain>
    </source>
</reference>
<evidence type="ECO:0000256" key="10">
    <source>
        <dbReference type="ARBA" id="ARBA00023136"/>
    </source>
</evidence>
<dbReference type="SMART" id="SM00388">
    <property type="entry name" value="HisKA"/>
    <property type="match status" value="1"/>
</dbReference>
<evidence type="ECO:0000256" key="5">
    <source>
        <dbReference type="ARBA" id="ARBA00022679"/>
    </source>
</evidence>
<name>A0ABY7GFX2_9GAMM</name>
<dbReference type="InterPro" id="IPR036890">
    <property type="entry name" value="HATPase_C_sf"/>
</dbReference>
<dbReference type="InterPro" id="IPR050428">
    <property type="entry name" value="TCS_sensor_his_kinase"/>
</dbReference>
<feature type="domain" description="HAMP" evidence="13">
    <location>
        <begin position="205"/>
        <end position="257"/>
    </location>
</feature>
<comment type="catalytic activity">
    <reaction evidence="1">
        <text>ATP + protein L-histidine = ADP + protein N-phospho-L-histidine.</text>
        <dbReference type="EC" id="2.7.13.3"/>
    </reaction>
</comment>